<feature type="compositionally biased region" description="Basic and acidic residues" evidence="1">
    <location>
        <begin position="42"/>
        <end position="55"/>
    </location>
</feature>
<organism evidence="3 4">
    <name type="scientific">Helobdella robusta</name>
    <name type="common">Californian leech</name>
    <dbReference type="NCBI Taxonomy" id="6412"/>
    <lineage>
        <taxon>Eukaryota</taxon>
        <taxon>Metazoa</taxon>
        <taxon>Spiralia</taxon>
        <taxon>Lophotrochozoa</taxon>
        <taxon>Annelida</taxon>
        <taxon>Clitellata</taxon>
        <taxon>Hirudinea</taxon>
        <taxon>Rhynchobdellida</taxon>
        <taxon>Glossiphoniidae</taxon>
        <taxon>Helobdella</taxon>
    </lineage>
</organism>
<proteinExistence type="predicted"/>
<evidence type="ECO:0000313" key="2">
    <source>
        <dbReference type="EMBL" id="ESO08597.1"/>
    </source>
</evidence>
<name>T1F1Z5_HELRO</name>
<protein>
    <submittedName>
        <fullName evidence="2 3">Uncharacterized protein</fullName>
    </submittedName>
</protein>
<feature type="compositionally biased region" description="Basic and acidic residues" evidence="1">
    <location>
        <begin position="197"/>
        <end position="207"/>
    </location>
</feature>
<reference evidence="2 4" key="2">
    <citation type="journal article" date="2013" name="Nature">
        <title>Insights into bilaterian evolution from three spiralian genomes.</title>
        <authorList>
            <person name="Simakov O."/>
            <person name="Marletaz F."/>
            <person name="Cho S.J."/>
            <person name="Edsinger-Gonzales E."/>
            <person name="Havlak P."/>
            <person name="Hellsten U."/>
            <person name="Kuo D.H."/>
            <person name="Larsson T."/>
            <person name="Lv J."/>
            <person name="Arendt D."/>
            <person name="Savage R."/>
            <person name="Osoegawa K."/>
            <person name="de Jong P."/>
            <person name="Grimwood J."/>
            <person name="Chapman J.A."/>
            <person name="Shapiro H."/>
            <person name="Aerts A."/>
            <person name="Otillar R.P."/>
            <person name="Terry A.Y."/>
            <person name="Boore J.L."/>
            <person name="Grigoriev I.V."/>
            <person name="Lindberg D.R."/>
            <person name="Seaver E.C."/>
            <person name="Weisblat D.A."/>
            <person name="Putnam N.H."/>
            <person name="Rokhsar D.S."/>
        </authorList>
    </citation>
    <scope>NUCLEOTIDE SEQUENCE</scope>
</reference>
<feature type="region of interest" description="Disordered" evidence="1">
    <location>
        <begin position="1"/>
        <end position="58"/>
    </location>
</feature>
<feature type="region of interest" description="Disordered" evidence="1">
    <location>
        <begin position="197"/>
        <end position="234"/>
    </location>
</feature>
<feature type="region of interest" description="Disordered" evidence="1">
    <location>
        <begin position="451"/>
        <end position="472"/>
    </location>
</feature>
<dbReference type="InParanoid" id="T1F1Z5"/>
<dbReference type="EMBL" id="AMQM01003291">
    <property type="status" value="NOT_ANNOTATED_CDS"/>
    <property type="molecule type" value="Genomic_DNA"/>
</dbReference>
<gene>
    <name evidence="3" type="primary">20202845</name>
    <name evidence="2" type="ORF">HELRODRAFT_169473</name>
</gene>
<dbReference type="AlphaFoldDB" id="T1F1Z5"/>
<dbReference type="KEGG" id="hro:HELRODRAFT_169473"/>
<dbReference type="GeneID" id="20202845"/>
<evidence type="ECO:0000313" key="3">
    <source>
        <dbReference type="EnsemblMetazoa" id="HelroP169473"/>
    </source>
</evidence>
<reference evidence="4" key="1">
    <citation type="submission" date="2012-12" db="EMBL/GenBank/DDBJ databases">
        <authorList>
            <person name="Hellsten U."/>
            <person name="Grimwood J."/>
            <person name="Chapman J.A."/>
            <person name="Shapiro H."/>
            <person name="Aerts A."/>
            <person name="Otillar R.P."/>
            <person name="Terry A.Y."/>
            <person name="Boore J.L."/>
            <person name="Simakov O."/>
            <person name="Marletaz F."/>
            <person name="Cho S.-J."/>
            <person name="Edsinger-Gonzales E."/>
            <person name="Havlak P."/>
            <person name="Kuo D.-H."/>
            <person name="Larsson T."/>
            <person name="Lv J."/>
            <person name="Arendt D."/>
            <person name="Savage R."/>
            <person name="Osoegawa K."/>
            <person name="de Jong P."/>
            <person name="Lindberg D.R."/>
            <person name="Seaver E.C."/>
            <person name="Weisblat D.A."/>
            <person name="Putnam N.H."/>
            <person name="Grigoriev I.V."/>
            <person name="Rokhsar D.S."/>
        </authorList>
    </citation>
    <scope>NUCLEOTIDE SEQUENCE</scope>
</reference>
<dbReference type="CTD" id="20202845"/>
<accession>T1F1Z5</accession>
<feature type="compositionally biased region" description="Low complexity" evidence="1">
    <location>
        <begin position="172"/>
        <end position="188"/>
    </location>
</feature>
<keyword evidence="4" id="KW-1185">Reference proteome</keyword>
<evidence type="ECO:0000313" key="4">
    <source>
        <dbReference type="Proteomes" id="UP000015101"/>
    </source>
</evidence>
<feature type="region of interest" description="Disordered" evidence="1">
    <location>
        <begin position="420"/>
        <end position="439"/>
    </location>
</feature>
<feature type="compositionally biased region" description="Acidic residues" evidence="1">
    <location>
        <begin position="18"/>
        <end position="41"/>
    </location>
</feature>
<dbReference type="Proteomes" id="UP000015101">
    <property type="component" value="Unassembled WGS sequence"/>
</dbReference>
<dbReference type="EMBL" id="KB096080">
    <property type="protein sequence ID" value="ESO08597.1"/>
    <property type="molecule type" value="Genomic_DNA"/>
</dbReference>
<reference evidence="3" key="3">
    <citation type="submission" date="2015-06" db="UniProtKB">
        <authorList>
            <consortium name="EnsemblMetazoa"/>
        </authorList>
    </citation>
    <scope>IDENTIFICATION</scope>
</reference>
<feature type="compositionally biased region" description="Polar residues" evidence="1">
    <location>
        <begin position="1"/>
        <end position="13"/>
    </location>
</feature>
<evidence type="ECO:0000256" key="1">
    <source>
        <dbReference type="SAM" id="MobiDB-lite"/>
    </source>
</evidence>
<dbReference type="EnsemblMetazoa" id="HelroT169473">
    <property type="protein sequence ID" value="HelroP169473"/>
    <property type="gene ID" value="HelroG169473"/>
</dbReference>
<dbReference type="RefSeq" id="XP_009013527.1">
    <property type="nucleotide sequence ID" value="XM_009015279.1"/>
</dbReference>
<feature type="region of interest" description="Disordered" evidence="1">
    <location>
        <begin position="172"/>
        <end position="191"/>
    </location>
</feature>
<sequence>MMTSDLYQHFSTGQHDDNYDDDDDDREIDDNNDENGSDSDGENDKSKNAHNKLSDVSDDVIYGGNDNIILKNYSYDADDFIIHDDDDDDDEDAIARINYYDGHSMDNNDQDYDNKDGDDKSLSLIKGKDIKRSSIIININYNNDNNDNYNNNYNNNSYNNNNINNYYISNNNADNNNNNNNHNNYFNDNKSKNDDDKFFDFNFHDNDNNNNSSTTTTTNNNNNNNNNNPHSRHLDHHHLNIRHQLQNDVYENVEDDDDNRKSINFYGKTIKDGECGGNDCGNRSNSKNISNVINKKMFKISNNNNINKNNDKININRNNNSIKNMNDGDIIAVENTPLRLTCSCLKAYPTPHLSIYLDRQLLTNDLNKAHNKFRITDVNYNYINDNNKVNKGTKSNNDDNNIDIKNNDMIYNLNDVNNMNNKYKKSKHHSNNNNNNNQKYNLEKNILKSRSGMHGTSYDDGQYDGSSQTDTSGKPIHNENHIDAYTNNYNNINNSNDINTSDDINRTERSSITLFVGGEPGMRTVHVNSLTTTPYIILDRKSDGRNVTCVVTVAGIISNLTTRRLTVLCSYHPLRPLIDVLLIFHYFHV</sequence>
<dbReference type="HOGENOM" id="CLU_463281_0_0_1"/>
<feature type="compositionally biased region" description="Low complexity" evidence="1">
    <location>
        <begin position="208"/>
        <end position="228"/>
    </location>
</feature>